<evidence type="ECO:0000259" key="4">
    <source>
        <dbReference type="PROSITE" id="PS50995"/>
    </source>
</evidence>
<dbReference type="SMART" id="SM00347">
    <property type="entry name" value="HTH_MARR"/>
    <property type="match status" value="1"/>
</dbReference>
<dbReference type="PATRIC" id="fig|270498.16.peg.2928"/>
<dbReference type="PANTHER" id="PTHR42756:SF1">
    <property type="entry name" value="TRANSCRIPTIONAL REPRESSOR OF EMRAB OPERON"/>
    <property type="match status" value="1"/>
</dbReference>
<evidence type="ECO:0000256" key="1">
    <source>
        <dbReference type="ARBA" id="ARBA00023015"/>
    </source>
</evidence>
<dbReference type="Pfam" id="PF12802">
    <property type="entry name" value="MarR_2"/>
    <property type="match status" value="1"/>
</dbReference>
<evidence type="ECO:0000256" key="3">
    <source>
        <dbReference type="ARBA" id="ARBA00023163"/>
    </source>
</evidence>
<evidence type="ECO:0000313" key="6">
    <source>
        <dbReference type="Proteomes" id="UP000034076"/>
    </source>
</evidence>
<dbReference type="InterPro" id="IPR036388">
    <property type="entry name" value="WH-like_DNA-bd_sf"/>
</dbReference>
<name>A0A0M2NMJ3_9FIRM</name>
<dbReference type="InterPro" id="IPR000835">
    <property type="entry name" value="HTH_MarR-typ"/>
</dbReference>
<dbReference type="GO" id="GO:0003700">
    <property type="term" value="F:DNA-binding transcription factor activity"/>
    <property type="evidence" value="ECO:0007669"/>
    <property type="project" value="InterPro"/>
</dbReference>
<gene>
    <name evidence="5" type="ORF">CHK_0319</name>
</gene>
<comment type="caution">
    <text evidence="5">The sequence shown here is derived from an EMBL/GenBank/DDBJ whole genome shotgun (WGS) entry which is preliminary data.</text>
</comment>
<organism evidence="5 6">
    <name type="scientific">Christensenella hongkongensis</name>
    <dbReference type="NCBI Taxonomy" id="270498"/>
    <lineage>
        <taxon>Bacteria</taxon>
        <taxon>Bacillati</taxon>
        <taxon>Bacillota</taxon>
        <taxon>Clostridia</taxon>
        <taxon>Christensenellales</taxon>
        <taxon>Christensenellaceae</taxon>
        <taxon>Christensenella</taxon>
    </lineage>
</organism>
<evidence type="ECO:0000256" key="2">
    <source>
        <dbReference type="ARBA" id="ARBA00023125"/>
    </source>
</evidence>
<protein>
    <submittedName>
        <fullName evidence="5">Transcriptional regulator, MarR family</fullName>
    </submittedName>
</protein>
<dbReference type="InterPro" id="IPR023187">
    <property type="entry name" value="Tscrpt_reg_MarR-type_CS"/>
</dbReference>
<dbReference type="OrthoDB" id="3232829at2"/>
<dbReference type="Gene3D" id="1.10.10.10">
    <property type="entry name" value="Winged helix-like DNA-binding domain superfamily/Winged helix DNA-binding domain"/>
    <property type="match status" value="1"/>
</dbReference>
<dbReference type="SUPFAM" id="SSF46785">
    <property type="entry name" value="Winged helix' DNA-binding domain"/>
    <property type="match status" value="1"/>
</dbReference>
<dbReference type="PROSITE" id="PS50995">
    <property type="entry name" value="HTH_MARR_2"/>
    <property type="match status" value="1"/>
</dbReference>
<dbReference type="PANTHER" id="PTHR42756">
    <property type="entry name" value="TRANSCRIPTIONAL REGULATOR, MARR"/>
    <property type="match status" value="1"/>
</dbReference>
<accession>A0A0M2NMJ3</accession>
<dbReference type="InterPro" id="IPR036390">
    <property type="entry name" value="WH_DNA-bd_sf"/>
</dbReference>
<dbReference type="PROSITE" id="PS01117">
    <property type="entry name" value="HTH_MARR_1"/>
    <property type="match status" value="1"/>
</dbReference>
<feature type="domain" description="HTH marR-type" evidence="4">
    <location>
        <begin position="1"/>
        <end position="140"/>
    </location>
</feature>
<keyword evidence="3" id="KW-0804">Transcription</keyword>
<proteinExistence type="predicted"/>
<dbReference type="Proteomes" id="UP000034076">
    <property type="component" value="Unassembled WGS sequence"/>
</dbReference>
<sequence>MKQNEEIRKEIDLYYENWFKINYAYSSWAQSHGTSENMILSLYEIASAKDGCTQQSLCRKLLLPKQTISFILHKLEKQGFLFRKENPGDRRNKLVFLTEEGKAYADDVLTKLEQAEIKAYQSMTTAQRKAVTQGLRMLADALSEQLCPK</sequence>
<dbReference type="AlphaFoldDB" id="A0A0M2NMJ3"/>
<keyword evidence="2" id="KW-0238">DNA-binding</keyword>
<dbReference type="RefSeq" id="WP_046442236.1">
    <property type="nucleotide sequence ID" value="NZ_CAUERS010000109.1"/>
</dbReference>
<evidence type="ECO:0000313" key="5">
    <source>
        <dbReference type="EMBL" id="KKI52211.1"/>
    </source>
</evidence>
<dbReference type="GO" id="GO:0003677">
    <property type="term" value="F:DNA binding"/>
    <property type="evidence" value="ECO:0007669"/>
    <property type="project" value="UniProtKB-KW"/>
</dbReference>
<dbReference type="EMBL" id="LAYJ01000033">
    <property type="protein sequence ID" value="KKI52211.1"/>
    <property type="molecule type" value="Genomic_DNA"/>
</dbReference>
<keyword evidence="1" id="KW-0805">Transcription regulation</keyword>
<dbReference type="STRING" id="270498.CHK_0319"/>
<keyword evidence="6" id="KW-1185">Reference proteome</keyword>
<reference evidence="5 6" key="1">
    <citation type="submission" date="2015-04" db="EMBL/GenBank/DDBJ databases">
        <title>Draft genome sequence of bacteremic isolate Catabacter hongkongensis type strain HKU16T.</title>
        <authorList>
            <person name="Lau S.K."/>
            <person name="Teng J.L."/>
            <person name="Huang Y."/>
            <person name="Curreem S.O."/>
            <person name="Tsui S.K."/>
            <person name="Woo P.C."/>
        </authorList>
    </citation>
    <scope>NUCLEOTIDE SEQUENCE [LARGE SCALE GENOMIC DNA]</scope>
    <source>
        <strain evidence="5 6">HKU16</strain>
    </source>
</reference>